<dbReference type="InterPro" id="IPR000700">
    <property type="entry name" value="PAS-assoc_C"/>
</dbReference>
<dbReference type="PANTHER" id="PTHR43547:SF2">
    <property type="entry name" value="HYBRID SIGNAL TRANSDUCTION HISTIDINE KINASE C"/>
    <property type="match status" value="1"/>
</dbReference>
<dbReference type="Gene3D" id="3.40.50.2300">
    <property type="match status" value="1"/>
</dbReference>
<dbReference type="SMART" id="SM00091">
    <property type="entry name" value="PAS"/>
    <property type="match status" value="4"/>
</dbReference>
<dbReference type="Pfam" id="PF08447">
    <property type="entry name" value="PAS_3"/>
    <property type="match status" value="1"/>
</dbReference>
<dbReference type="SUPFAM" id="SSF55874">
    <property type="entry name" value="ATPase domain of HSP90 chaperone/DNA topoisomerase II/histidine kinase"/>
    <property type="match status" value="1"/>
</dbReference>
<proteinExistence type="predicted"/>
<keyword evidence="7" id="KW-0175">Coiled coil</keyword>
<keyword evidence="4" id="KW-0808">Transferase</keyword>
<feature type="domain" description="PAS" evidence="10">
    <location>
        <begin position="511"/>
        <end position="559"/>
    </location>
</feature>
<evidence type="ECO:0000256" key="2">
    <source>
        <dbReference type="ARBA" id="ARBA00012438"/>
    </source>
</evidence>
<gene>
    <name evidence="12" type="ORF">MasN3_33470</name>
</gene>
<feature type="domain" description="Histidine kinase" evidence="8">
    <location>
        <begin position="904"/>
        <end position="1123"/>
    </location>
</feature>
<feature type="domain" description="PAS" evidence="10">
    <location>
        <begin position="759"/>
        <end position="831"/>
    </location>
</feature>
<dbReference type="Pfam" id="PF13185">
    <property type="entry name" value="GAF_2"/>
    <property type="match status" value="1"/>
</dbReference>
<dbReference type="InterPro" id="IPR001610">
    <property type="entry name" value="PAC"/>
</dbReference>
<name>A0ABM8C9F3_9BURK</name>
<evidence type="ECO:0000256" key="3">
    <source>
        <dbReference type="ARBA" id="ARBA00022553"/>
    </source>
</evidence>
<dbReference type="Pfam" id="PF02518">
    <property type="entry name" value="HATPase_c"/>
    <property type="match status" value="1"/>
</dbReference>
<feature type="domain" description="PAC" evidence="11">
    <location>
        <begin position="833"/>
        <end position="886"/>
    </location>
</feature>
<dbReference type="CDD" id="cd16922">
    <property type="entry name" value="HATPase_EvgS-ArcB-TorS-like"/>
    <property type="match status" value="1"/>
</dbReference>
<evidence type="ECO:0000256" key="4">
    <source>
        <dbReference type="ARBA" id="ARBA00022679"/>
    </source>
</evidence>
<evidence type="ECO:0000259" key="9">
    <source>
        <dbReference type="PROSITE" id="PS50110"/>
    </source>
</evidence>
<protein>
    <recommendedName>
        <fullName evidence="2">histidine kinase</fullName>
        <ecNumber evidence="2">2.7.13.3</ecNumber>
    </recommendedName>
</protein>
<dbReference type="InterPro" id="IPR036097">
    <property type="entry name" value="HisK_dim/P_sf"/>
</dbReference>
<dbReference type="SUPFAM" id="SSF47384">
    <property type="entry name" value="Homodimeric domain of signal transducing histidine kinase"/>
    <property type="match status" value="1"/>
</dbReference>
<keyword evidence="3 6" id="KW-0597">Phosphoprotein</keyword>
<dbReference type="PANTHER" id="PTHR43547">
    <property type="entry name" value="TWO-COMPONENT HISTIDINE KINASE"/>
    <property type="match status" value="1"/>
</dbReference>
<feature type="coiled-coil region" evidence="7">
    <location>
        <begin position="162"/>
        <end position="199"/>
    </location>
</feature>
<dbReference type="PROSITE" id="PS50110">
    <property type="entry name" value="RESPONSE_REGULATORY"/>
    <property type="match status" value="1"/>
</dbReference>
<keyword evidence="5" id="KW-0418">Kinase</keyword>
<dbReference type="Gene3D" id="3.30.565.10">
    <property type="entry name" value="Histidine kinase-like ATPase, C-terminal domain"/>
    <property type="match status" value="1"/>
</dbReference>
<organism evidence="12 13">
    <name type="scientific">Massilia varians</name>
    <dbReference type="NCBI Taxonomy" id="457921"/>
    <lineage>
        <taxon>Bacteria</taxon>
        <taxon>Pseudomonadati</taxon>
        <taxon>Pseudomonadota</taxon>
        <taxon>Betaproteobacteria</taxon>
        <taxon>Burkholderiales</taxon>
        <taxon>Oxalobacteraceae</taxon>
        <taxon>Telluria group</taxon>
        <taxon>Massilia</taxon>
    </lineage>
</organism>
<dbReference type="EC" id="2.7.13.3" evidence="2"/>
<dbReference type="InterPro" id="IPR011006">
    <property type="entry name" value="CheY-like_superfamily"/>
</dbReference>
<dbReference type="EMBL" id="AP026966">
    <property type="protein sequence ID" value="BDT59853.1"/>
    <property type="molecule type" value="Genomic_DNA"/>
</dbReference>
<dbReference type="SMART" id="SM00387">
    <property type="entry name" value="HATPase_c"/>
    <property type="match status" value="1"/>
</dbReference>
<dbReference type="SMART" id="SM00448">
    <property type="entry name" value="REC"/>
    <property type="match status" value="1"/>
</dbReference>
<dbReference type="PROSITE" id="PS50112">
    <property type="entry name" value="PAS"/>
    <property type="match status" value="3"/>
</dbReference>
<dbReference type="SUPFAM" id="SSF52172">
    <property type="entry name" value="CheY-like"/>
    <property type="match status" value="1"/>
</dbReference>
<dbReference type="InterPro" id="IPR003661">
    <property type="entry name" value="HisK_dim/P_dom"/>
</dbReference>
<dbReference type="InterPro" id="IPR004358">
    <property type="entry name" value="Sig_transdc_His_kin-like_C"/>
</dbReference>
<feature type="domain" description="PAC" evidence="11">
    <location>
        <begin position="710"/>
        <end position="762"/>
    </location>
</feature>
<dbReference type="Gene3D" id="1.10.287.130">
    <property type="match status" value="1"/>
</dbReference>
<sequence>MLPVDCDKPMSAPAAFLSGGGEMGALMRAHRWAATPLGEPAAWPGALRTTLRLLLSSNHPMFIWWGPELIQFYNDAYRATLDDGRHPAALGQRGRDCWEEAWPIIGPQIEQVMAGGGATWNEYQRVPLVRNGVLADAWWTYGFSPIEDEAGIRGVLVVCNDVTEEQRNRAALLELNRRLEDEAAQRRQAQAELAAAKMRSDVALAVSEHHLARKLEDWQQLHAMSERLLEAPTLAGQFDIVLRTVASLHGCGKGVVSLYDPGVGGLLTQASQGLDAAGLAALRCVLPGAGACGTAFSQKRRVIVEDTAVDPIYAGYRDFAAEQEIRALYSTPFFDSDGAALGVISLYFGEVRVPDEREMQLTDICARHLAPIVERERAQARLHLEQERSHHILQTLQDGFVLLDRDYVVLQINAAGVAMDGRPAAEIVGRSHWEVWPGSREQPAGLLYQRVMRERTPQSLPLAYERGGQTRWFSVHAYPYEEGVAVLYRDVTRERATERELQALARESEQRRRLYEAFLSSTPDLAYVFDLQHRFTYANEVLLQMWGRSWDDAIGKTCLELGYEPWHAEMHGREIEQVKTTRAPIKGVVPFNGTFGRRMYEYIFVPVLGPDGEVEAVAGTTRDITERLQSEQAIRENEERFRSLIVATTQVVWHCRSDGTMQADSPTWRAYTGQTYEEWKGFGWIEAVHPGERPAFLARWRDCVARRLPFEHEQRLRTADGRHRWTVARAVPIFGQDGAVREWVGTTTDIHDRRQVELERQRFVTLAERSEDFIGMTGLDLKIFYMNPAAMRMVGAATREEALATPVADYFFPEDRDFIATVFLPRVARDGHSETEVRIRHFRTGEPIWIIYTVYVIRDQHGVPEGYATVSRNITERKLAEERLRQATVDLGDVNNRKTRFLATLAHELRNPLAPLRTGLDLMQLSGSSPEALARARTMMDRQLRQMVRLIDDLMDIARIDSGKIELKRERVALAQVVNVAIEGVMPMIEAAGHRLETELPDEALWLDADPTRLAQVLTNLLTNACKYTPSGGVVALSARTAEHGQLILAVRDSGMGIPQDALESVFDMFSQVSQNIGRAQGGLGIGLALVRSLVQMHGGTIKAASPGIGLGSTFTLRLPLAPPAPGRAARPGRAPAGRHPAPGLRVLVADDNVDAATMLGAVLGARGHRVSMAHDGRAALALARERAFDLLILDIGMPGLSGYELAREIRRLPHLDGALLAAHTGWGAQHDRSEAHAAGFDAHLTKPAGLEEIDALLGRLAS</sequence>
<dbReference type="RefSeq" id="WP_281908742.1">
    <property type="nucleotide sequence ID" value="NZ_AP026966.1"/>
</dbReference>
<dbReference type="InterPro" id="IPR029016">
    <property type="entry name" value="GAF-like_dom_sf"/>
</dbReference>
<evidence type="ECO:0000259" key="11">
    <source>
        <dbReference type="PROSITE" id="PS50113"/>
    </source>
</evidence>
<dbReference type="PROSITE" id="PS50113">
    <property type="entry name" value="PAC"/>
    <property type="match status" value="3"/>
</dbReference>
<dbReference type="InterPro" id="IPR005467">
    <property type="entry name" value="His_kinase_dom"/>
</dbReference>
<dbReference type="InterPro" id="IPR035965">
    <property type="entry name" value="PAS-like_dom_sf"/>
</dbReference>
<dbReference type="SMART" id="SM00388">
    <property type="entry name" value="HisKA"/>
    <property type="match status" value="1"/>
</dbReference>
<evidence type="ECO:0000313" key="12">
    <source>
        <dbReference type="EMBL" id="BDT59853.1"/>
    </source>
</evidence>
<dbReference type="CDD" id="cd17580">
    <property type="entry name" value="REC_2_DhkD-like"/>
    <property type="match status" value="1"/>
</dbReference>
<evidence type="ECO:0000256" key="7">
    <source>
        <dbReference type="SAM" id="Coils"/>
    </source>
</evidence>
<feature type="modified residue" description="4-aspartylphosphate" evidence="6">
    <location>
        <position position="1195"/>
    </location>
</feature>
<dbReference type="SUPFAM" id="SSF55781">
    <property type="entry name" value="GAF domain-like"/>
    <property type="match status" value="1"/>
</dbReference>
<comment type="catalytic activity">
    <reaction evidence="1">
        <text>ATP + protein L-histidine = ADP + protein N-phospho-L-histidine.</text>
        <dbReference type="EC" id="2.7.13.3"/>
    </reaction>
</comment>
<dbReference type="InterPro" id="IPR013656">
    <property type="entry name" value="PAS_4"/>
</dbReference>
<dbReference type="Gene3D" id="3.30.450.40">
    <property type="match status" value="1"/>
</dbReference>
<dbReference type="Gene3D" id="3.30.450.20">
    <property type="entry name" value="PAS domain"/>
    <property type="match status" value="5"/>
</dbReference>
<dbReference type="InterPro" id="IPR013655">
    <property type="entry name" value="PAS_fold_3"/>
</dbReference>
<dbReference type="Proteomes" id="UP001163336">
    <property type="component" value="Chromosome"/>
</dbReference>
<feature type="domain" description="PAC" evidence="11">
    <location>
        <begin position="581"/>
        <end position="636"/>
    </location>
</feature>
<dbReference type="Pfam" id="PF00512">
    <property type="entry name" value="HisKA"/>
    <property type="match status" value="1"/>
</dbReference>
<dbReference type="InterPro" id="IPR000014">
    <property type="entry name" value="PAS"/>
</dbReference>
<dbReference type="InterPro" id="IPR001789">
    <property type="entry name" value="Sig_transdc_resp-reg_receiver"/>
</dbReference>
<dbReference type="CDD" id="cd00082">
    <property type="entry name" value="HisKA"/>
    <property type="match status" value="1"/>
</dbReference>
<keyword evidence="13" id="KW-1185">Reference proteome</keyword>
<evidence type="ECO:0000256" key="5">
    <source>
        <dbReference type="ARBA" id="ARBA00022777"/>
    </source>
</evidence>
<dbReference type="PROSITE" id="PS50109">
    <property type="entry name" value="HIS_KIN"/>
    <property type="match status" value="1"/>
</dbReference>
<dbReference type="SMART" id="SM00086">
    <property type="entry name" value="PAC"/>
    <property type="match status" value="2"/>
</dbReference>
<dbReference type="NCBIfam" id="TIGR00229">
    <property type="entry name" value="sensory_box"/>
    <property type="match status" value="4"/>
</dbReference>
<dbReference type="InterPro" id="IPR003018">
    <property type="entry name" value="GAF"/>
</dbReference>
<reference evidence="12" key="1">
    <citation type="submission" date="2022-11" db="EMBL/GenBank/DDBJ databases">
        <title>Isolation and characterization of PLA-degrading bacterium Massilia sp. from Antarctic soil.</title>
        <authorList>
            <person name="Sato K."/>
            <person name="Gomez-Fuentes C."/>
            <person name="Ahmad S.A."/>
            <person name="Zulkharnain A."/>
        </authorList>
    </citation>
    <scope>NUCLEOTIDE SEQUENCE</scope>
    <source>
        <strain evidence="12">N-3</strain>
    </source>
</reference>
<feature type="domain" description="PAS" evidence="10">
    <location>
        <begin position="385"/>
        <end position="431"/>
    </location>
</feature>
<accession>A0ABM8C9F3</accession>
<evidence type="ECO:0000256" key="1">
    <source>
        <dbReference type="ARBA" id="ARBA00000085"/>
    </source>
</evidence>
<evidence type="ECO:0000313" key="13">
    <source>
        <dbReference type="Proteomes" id="UP001163336"/>
    </source>
</evidence>
<feature type="domain" description="Response regulatory" evidence="9">
    <location>
        <begin position="1146"/>
        <end position="1262"/>
    </location>
</feature>
<dbReference type="SUPFAM" id="SSF55785">
    <property type="entry name" value="PYP-like sensor domain (PAS domain)"/>
    <property type="match status" value="5"/>
</dbReference>
<dbReference type="CDD" id="cd00130">
    <property type="entry name" value="PAS"/>
    <property type="match status" value="4"/>
</dbReference>
<dbReference type="InterPro" id="IPR003594">
    <property type="entry name" value="HATPase_dom"/>
</dbReference>
<dbReference type="SMART" id="SM00065">
    <property type="entry name" value="GAF"/>
    <property type="match status" value="1"/>
</dbReference>
<dbReference type="InterPro" id="IPR036890">
    <property type="entry name" value="HATPase_C_sf"/>
</dbReference>
<dbReference type="Pfam" id="PF00072">
    <property type="entry name" value="Response_reg"/>
    <property type="match status" value="1"/>
</dbReference>
<evidence type="ECO:0000256" key="6">
    <source>
        <dbReference type="PROSITE-ProRule" id="PRU00169"/>
    </source>
</evidence>
<dbReference type="Pfam" id="PF08448">
    <property type="entry name" value="PAS_4"/>
    <property type="match status" value="3"/>
</dbReference>
<dbReference type="PRINTS" id="PR00344">
    <property type="entry name" value="BCTRLSENSOR"/>
</dbReference>
<evidence type="ECO:0000259" key="10">
    <source>
        <dbReference type="PROSITE" id="PS50112"/>
    </source>
</evidence>
<evidence type="ECO:0000259" key="8">
    <source>
        <dbReference type="PROSITE" id="PS50109"/>
    </source>
</evidence>